<evidence type="ECO:0000313" key="1">
    <source>
        <dbReference type="EMBL" id="KAF9674434.1"/>
    </source>
</evidence>
<dbReference type="EMBL" id="JADGMS010000010">
    <property type="protein sequence ID" value="KAF9674434.1"/>
    <property type="molecule type" value="Genomic_DNA"/>
</dbReference>
<reference evidence="1 2" key="1">
    <citation type="submission" date="2020-10" db="EMBL/GenBank/DDBJ databases">
        <title>Plant Genome Project.</title>
        <authorList>
            <person name="Zhang R.-G."/>
        </authorList>
    </citation>
    <scope>NUCLEOTIDE SEQUENCE [LARGE SCALE GENOMIC DNA]</scope>
    <source>
        <strain evidence="1">FAFU-HL-1</strain>
        <tissue evidence="1">Leaf</tissue>
    </source>
</reference>
<dbReference type="AlphaFoldDB" id="A0A835MS17"/>
<sequence length="189" mass="21302">MFHLLENGDGSANTKLFRCTLALPLKIFRIQVLLDIELQKLPTYSSVVPFNIQTSMSVQWMPRMAYLGHCALLVGPSAFQQFKPHGTKMKIENNAFCACSSGCMLAEMKKLTYKLYTNAAWSIEKAATCNSIWYDTVRRRRHEPLAGSDLLCKSTIEVRELKRREKIAGGSFLALLDKHLCLTGIDVVL</sequence>
<proteinExistence type="predicted"/>
<gene>
    <name evidence="1" type="ORF">SADUNF_Sadunf10G0126800</name>
</gene>
<protein>
    <submittedName>
        <fullName evidence="1">Uncharacterized protein</fullName>
    </submittedName>
</protein>
<keyword evidence="2" id="KW-1185">Reference proteome</keyword>
<evidence type="ECO:0000313" key="2">
    <source>
        <dbReference type="Proteomes" id="UP000657918"/>
    </source>
</evidence>
<name>A0A835MS17_9ROSI</name>
<comment type="caution">
    <text evidence="1">The sequence shown here is derived from an EMBL/GenBank/DDBJ whole genome shotgun (WGS) entry which is preliminary data.</text>
</comment>
<accession>A0A835MS17</accession>
<organism evidence="1 2">
    <name type="scientific">Salix dunnii</name>
    <dbReference type="NCBI Taxonomy" id="1413687"/>
    <lineage>
        <taxon>Eukaryota</taxon>
        <taxon>Viridiplantae</taxon>
        <taxon>Streptophyta</taxon>
        <taxon>Embryophyta</taxon>
        <taxon>Tracheophyta</taxon>
        <taxon>Spermatophyta</taxon>
        <taxon>Magnoliopsida</taxon>
        <taxon>eudicotyledons</taxon>
        <taxon>Gunneridae</taxon>
        <taxon>Pentapetalae</taxon>
        <taxon>rosids</taxon>
        <taxon>fabids</taxon>
        <taxon>Malpighiales</taxon>
        <taxon>Salicaceae</taxon>
        <taxon>Saliceae</taxon>
        <taxon>Salix</taxon>
    </lineage>
</organism>
<dbReference type="Proteomes" id="UP000657918">
    <property type="component" value="Unassembled WGS sequence"/>
</dbReference>